<dbReference type="PIRSF" id="PIRSF037238">
    <property type="entry name" value="Carboxypeptidase_G2"/>
    <property type="match status" value="1"/>
</dbReference>
<dbReference type="Gene3D" id="3.30.70.360">
    <property type="match status" value="1"/>
</dbReference>
<reference evidence="5 6" key="1">
    <citation type="submission" date="2018-11" db="EMBL/GenBank/DDBJ databases">
        <title>Pseudaminobacter arsenicus sp. nov., an arsenic-resistant bacterium isolated from arsenic-rich aquifers.</title>
        <authorList>
            <person name="Mu Y."/>
        </authorList>
    </citation>
    <scope>NUCLEOTIDE SEQUENCE [LARGE SCALE GENOMIC DNA]</scope>
    <source>
        <strain evidence="5 6">CB3</strain>
    </source>
</reference>
<feature type="domain" description="Peptidase M20 dimerisation" evidence="4">
    <location>
        <begin position="189"/>
        <end position="283"/>
    </location>
</feature>
<dbReference type="InterPro" id="IPR036264">
    <property type="entry name" value="Bact_exopeptidase_dim_dom"/>
</dbReference>
<dbReference type="SUPFAM" id="SSF53187">
    <property type="entry name" value="Zn-dependent exopeptidases"/>
    <property type="match status" value="1"/>
</dbReference>
<evidence type="ECO:0000256" key="3">
    <source>
        <dbReference type="PIRSR" id="PIRSR037238-1"/>
    </source>
</evidence>
<proteinExistence type="predicted"/>
<dbReference type="PANTHER" id="PTHR43808:SF9">
    <property type="entry name" value="BLL0789 PROTEIN"/>
    <property type="match status" value="1"/>
</dbReference>
<evidence type="ECO:0000313" key="5">
    <source>
        <dbReference type="EMBL" id="RUM95787.1"/>
    </source>
</evidence>
<gene>
    <name evidence="5" type="ORF">EET67_21065</name>
</gene>
<accession>A0A432V0R3</accession>
<dbReference type="CDD" id="cd03885">
    <property type="entry name" value="M20_CPDG2"/>
    <property type="match status" value="1"/>
</dbReference>
<feature type="active site" evidence="3">
    <location>
        <position position="92"/>
    </location>
</feature>
<evidence type="ECO:0000256" key="2">
    <source>
        <dbReference type="ARBA" id="ARBA00022801"/>
    </source>
</evidence>
<feature type="active site" description="Proton acceptor" evidence="3">
    <location>
        <position position="153"/>
    </location>
</feature>
<dbReference type="SUPFAM" id="SSF55031">
    <property type="entry name" value="Bacterial exopeptidase dimerisation domain"/>
    <property type="match status" value="1"/>
</dbReference>
<dbReference type="EMBL" id="RKST01000030">
    <property type="protein sequence ID" value="RUM95787.1"/>
    <property type="molecule type" value="Genomic_DNA"/>
</dbReference>
<evidence type="ECO:0000259" key="4">
    <source>
        <dbReference type="Pfam" id="PF07687"/>
    </source>
</evidence>
<dbReference type="InterPro" id="IPR017150">
    <property type="entry name" value="Pept_M20_glutamate_carboxypep"/>
</dbReference>
<dbReference type="InterPro" id="IPR050072">
    <property type="entry name" value="Peptidase_M20A"/>
</dbReference>
<dbReference type="InterPro" id="IPR011650">
    <property type="entry name" value="Peptidase_M20_dimer"/>
</dbReference>
<name>A0A432V0R3_9HYPH</name>
<evidence type="ECO:0000256" key="1">
    <source>
        <dbReference type="ARBA" id="ARBA00022723"/>
    </source>
</evidence>
<dbReference type="GO" id="GO:0016787">
    <property type="term" value="F:hydrolase activity"/>
    <property type="evidence" value="ECO:0007669"/>
    <property type="project" value="UniProtKB-KW"/>
</dbReference>
<dbReference type="Gene3D" id="3.40.630.10">
    <property type="entry name" value="Zn peptidases"/>
    <property type="match status" value="1"/>
</dbReference>
<dbReference type="Pfam" id="PF07687">
    <property type="entry name" value="M20_dimer"/>
    <property type="match status" value="1"/>
</dbReference>
<dbReference type="OrthoDB" id="9776600at2"/>
<dbReference type="AlphaFoldDB" id="A0A432V0R3"/>
<organism evidence="5 6">
    <name type="scientific">Borborobacter arsenicus</name>
    <dbReference type="NCBI Taxonomy" id="1851146"/>
    <lineage>
        <taxon>Bacteria</taxon>
        <taxon>Pseudomonadati</taxon>
        <taxon>Pseudomonadota</taxon>
        <taxon>Alphaproteobacteria</taxon>
        <taxon>Hyphomicrobiales</taxon>
        <taxon>Phyllobacteriaceae</taxon>
        <taxon>Borborobacter</taxon>
    </lineage>
</organism>
<dbReference type="Pfam" id="PF01546">
    <property type="entry name" value="Peptidase_M20"/>
    <property type="match status" value="1"/>
</dbReference>
<dbReference type="GO" id="GO:0046872">
    <property type="term" value="F:metal ion binding"/>
    <property type="evidence" value="ECO:0007669"/>
    <property type="project" value="UniProtKB-KW"/>
</dbReference>
<keyword evidence="1" id="KW-0479">Metal-binding</keyword>
<dbReference type="InterPro" id="IPR002933">
    <property type="entry name" value="Peptidase_M20"/>
</dbReference>
<comment type="caution">
    <text evidence="5">The sequence shown here is derived from an EMBL/GenBank/DDBJ whole genome shotgun (WGS) entry which is preliminary data.</text>
</comment>
<sequence length="393" mass="41627">MLAPFENNLPKPETFDAEALAAGIIRWVEFETPSDRPDLIELLLDHVVESFAGLPITVERIPGRNGCGGQLVLHYAPAGAVGAPALLMGHIDTVWDAGTLEKRPVRYEGDRIYGPGIFDMKAGSFLATEALRRIAAAGIVPPRPITVYLNGDEEIGSITSRAKIEELAAAAAFVLVPEPSFEAPGTLITARKGWGRFRLTARGVSAHAGGNLFDGRSAILEIARHIVEIEALNETETAATFNVGTVNGGTRANVVPDFAAIDVDMRANDMETAERHIAAMLARTAKGKDITLEVEGGLNRPPFQRSGAVVKLYEATCELGRELGLELGETTRGGVSDGNFAAALGKPVLDGLGCNGAGAHALHEHILFSTIAPRAALFHAMLTSAAFNERALG</sequence>
<dbReference type="Proteomes" id="UP000281647">
    <property type="component" value="Unassembled WGS sequence"/>
</dbReference>
<keyword evidence="6" id="KW-1185">Reference proteome</keyword>
<evidence type="ECO:0000313" key="6">
    <source>
        <dbReference type="Proteomes" id="UP000281647"/>
    </source>
</evidence>
<dbReference type="PANTHER" id="PTHR43808">
    <property type="entry name" value="ACETYLORNITHINE DEACETYLASE"/>
    <property type="match status" value="1"/>
</dbReference>
<keyword evidence="2" id="KW-0378">Hydrolase</keyword>
<dbReference type="RefSeq" id="WP_128625460.1">
    <property type="nucleotide sequence ID" value="NZ_ML133514.1"/>
</dbReference>
<protein>
    <submittedName>
        <fullName evidence="5">M20 family peptidase</fullName>
    </submittedName>
</protein>